<evidence type="ECO:0000313" key="5">
    <source>
        <dbReference type="Proteomes" id="UP000281332"/>
    </source>
</evidence>
<gene>
    <name evidence="4" type="ORF">BBB56_12465</name>
</gene>
<evidence type="ECO:0000259" key="3">
    <source>
        <dbReference type="PROSITE" id="PS51186"/>
    </source>
</evidence>
<evidence type="ECO:0000256" key="2">
    <source>
        <dbReference type="ARBA" id="ARBA00072224"/>
    </source>
</evidence>
<organism evidence="4 5">
    <name type="scientific">Candidatus Pantoea deserta</name>
    <dbReference type="NCBI Taxonomy" id="1869313"/>
    <lineage>
        <taxon>Bacteria</taxon>
        <taxon>Pseudomonadati</taxon>
        <taxon>Pseudomonadota</taxon>
        <taxon>Gammaproteobacteria</taxon>
        <taxon>Enterobacterales</taxon>
        <taxon>Erwiniaceae</taxon>
        <taxon>Pantoea</taxon>
    </lineage>
</organism>
<dbReference type="Gene3D" id="3.40.630.30">
    <property type="match status" value="1"/>
</dbReference>
<evidence type="ECO:0000256" key="1">
    <source>
        <dbReference type="ARBA" id="ARBA00009623"/>
    </source>
</evidence>
<keyword evidence="5" id="KW-1185">Reference proteome</keyword>
<dbReference type="CDD" id="cd04301">
    <property type="entry name" value="NAT_SF"/>
    <property type="match status" value="1"/>
</dbReference>
<keyword evidence="4" id="KW-0808">Transferase</keyword>
<comment type="caution">
    <text evidence="4">The sequence shown here is derived from an EMBL/GenBank/DDBJ whole genome shotgun (WGS) entry which is preliminary data.</text>
</comment>
<dbReference type="SUPFAM" id="SSF55729">
    <property type="entry name" value="Acyl-CoA N-acyltransferases (Nat)"/>
    <property type="match status" value="1"/>
</dbReference>
<protein>
    <recommendedName>
        <fullName evidence="2">Protein ElaA</fullName>
    </recommendedName>
</protein>
<dbReference type="GO" id="GO:0016747">
    <property type="term" value="F:acyltransferase activity, transferring groups other than amino-acyl groups"/>
    <property type="evidence" value="ECO:0007669"/>
    <property type="project" value="InterPro"/>
</dbReference>
<dbReference type="InterPro" id="IPR016181">
    <property type="entry name" value="Acyl_CoA_acyltransferase"/>
</dbReference>
<proteinExistence type="inferred from homology"/>
<comment type="similarity">
    <text evidence="1">Belongs to the UPF0039 (ElaA) family.</text>
</comment>
<feature type="domain" description="N-acetyltransferase" evidence="3">
    <location>
        <begin position="8"/>
        <end position="149"/>
    </location>
</feature>
<dbReference type="AlphaFoldDB" id="A0A3N4P1T8"/>
<dbReference type="FunFam" id="3.40.630.30:FF:000035">
    <property type="entry name" value="GNAT family N-acetyltransferase"/>
    <property type="match status" value="1"/>
</dbReference>
<dbReference type="InterPro" id="IPR000182">
    <property type="entry name" value="GNAT_dom"/>
</dbReference>
<dbReference type="OrthoDB" id="9796171at2"/>
<dbReference type="Pfam" id="PF13673">
    <property type="entry name" value="Acetyltransf_10"/>
    <property type="match status" value="1"/>
</dbReference>
<evidence type="ECO:0000313" key="4">
    <source>
        <dbReference type="EMBL" id="RPE00389.1"/>
    </source>
</evidence>
<reference evidence="4 5" key="1">
    <citation type="submission" date="2018-11" db="EMBL/GenBank/DDBJ databases">
        <title>Whole genome sequencing of Pantoea sp. RIT388.</title>
        <authorList>
            <person name="Gan H.M."/>
            <person name="Hudson A.O."/>
        </authorList>
    </citation>
    <scope>NUCLEOTIDE SEQUENCE [LARGE SCALE GENOMIC DNA]</scope>
    <source>
        <strain evidence="4 5">RIT388</strain>
    </source>
</reference>
<sequence length="149" mass="17070">MDVIWHDLHHSELSTRQLYAILALRCAVFVVEQACPYQDVDGLDLVAENRHILAMQGEELMACARILAPEEATGAVAIGRVIVSPRARGRYLGNRLMEQTLLSCERHWPQRGIYLSAQAHLQNFYRRHGFESCGEIYLEDNIPHIDMRK</sequence>
<name>A0A3N4P1T8_9GAMM</name>
<dbReference type="PROSITE" id="PS51186">
    <property type="entry name" value="GNAT"/>
    <property type="match status" value="1"/>
</dbReference>
<dbReference type="EMBL" id="RMVG01000008">
    <property type="protein sequence ID" value="RPE00389.1"/>
    <property type="molecule type" value="Genomic_DNA"/>
</dbReference>
<dbReference type="Proteomes" id="UP000281332">
    <property type="component" value="Unassembled WGS sequence"/>
</dbReference>
<accession>A0A3N4P1T8</accession>
<dbReference type="RefSeq" id="WP_123801261.1">
    <property type="nucleotide sequence ID" value="NZ_RMVG01000008.1"/>
</dbReference>
<dbReference type="NCBIfam" id="NF007644">
    <property type="entry name" value="PRK10314.1"/>
    <property type="match status" value="1"/>
</dbReference>